<protein>
    <submittedName>
        <fullName evidence="12">Protein indeterminate-domain 2-like isoform X1</fullName>
    </submittedName>
</protein>
<dbReference type="Pfam" id="PF22992">
    <property type="entry name" value="C2CH-4th_BIRD-IDD"/>
    <property type="match status" value="1"/>
</dbReference>
<dbReference type="GO" id="GO:0008270">
    <property type="term" value="F:zinc ion binding"/>
    <property type="evidence" value="ECO:0007669"/>
    <property type="project" value="UniProtKB-KW"/>
</dbReference>
<evidence type="ECO:0000256" key="8">
    <source>
        <dbReference type="PROSITE-ProRule" id="PRU00042"/>
    </source>
</evidence>
<evidence type="ECO:0000313" key="12">
    <source>
        <dbReference type="RefSeq" id="XP_011083713.1"/>
    </source>
</evidence>
<evidence type="ECO:0000256" key="1">
    <source>
        <dbReference type="ARBA" id="ARBA00022723"/>
    </source>
</evidence>
<proteinExistence type="predicted"/>
<dbReference type="FunFam" id="3.30.160.60:FF:000554">
    <property type="entry name" value="protein indeterminate-domain 12-like"/>
    <property type="match status" value="1"/>
</dbReference>
<dbReference type="PROSITE" id="PS50157">
    <property type="entry name" value="ZINC_FINGER_C2H2_2"/>
    <property type="match status" value="1"/>
</dbReference>
<keyword evidence="5" id="KW-0805">Transcription regulation</keyword>
<name>A0A6I9TR93_SESIN</name>
<evidence type="ECO:0000256" key="4">
    <source>
        <dbReference type="ARBA" id="ARBA00022833"/>
    </source>
</evidence>
<dbReference type="Pfam" id="PF22996">
    <property type="entry name" value="C2H2-2nd_BIRD-IDD"/>
    <property type="match status" value="1"/>
</dbReference>
<evidence type="ECO:0000256" key="6">
    <source>
        <dbReference type="ARBA" id="ARBA00023125"/>
    </source>
</evidence>
<feature type="compositionally biased region" description="Low complexity" evidence="9">
    <location>
        <begin position="432"/>
        <end position="449"/>
    </location>
</feature>
<evidence type="ECO:0000256" key="9">
    <source>
        <dbReference type="SAM" id="MobiDB-lite"/>
    </source>
</evidence>
<keyword evidence="4" id="KW-0862">Zinc</keyword>
<dbReference type="InterPro" id="IPR013087">
    <property type="entry name" value="Znf_C2H2_type"/>
</dbReference>
<feature type="domain" description="C2H2-type" evidence="10">
    <location>
        <begin position="75"/>
        <end position="97"/>
    </location>
</feature>
<evidence type="ECO:0000256" key="3">
    <source>
        <dbReference type="ARBA" id="ARBA00022771"/>
    </source>
</evidence>
<sequence>MQETMVEIENSSPLSVSPASGEAHILTVDNQIKADQSAETILQPTKKKRSLPGMPDPDAEVIALSPKTLLATNRFVCEICNKGFQRDQNLQLHRRGHNLPWKLRQRTSKDIRKRVYVCPEPTCVHHDPSRALGDLTGIKKHFCRKHGEKKYKCERCSKKYAVQSDWKAHMKTCGTREYRCDCGTLFSRRDSFITHRAFCDALAQESARSQPSVLPTSGGDMKVKLVEPPPPAASSPPPPPLTPSTGVLSPVLSIRSSAAELPENHSANFPPPPPGPAALTSSIATTITTTTPAIATATATVTTSSCSTSGSNVPGNGTVFAHTFSSSASGLGQSSQEPASYSSILCAMAGSHQPAVDPMSLSLSSPFHSPSPLFSATSQSPQPHYVSRPQPALSATALLQKAAQMGATSSNPSFLRGLGLALPSPSDPQENTSTMASTSSTTPTHWSSSVKLENNSLASGLGLGLPSSGSSSLNELMMTPSTLFGNKPATLDFLGLGMGAGEASPGGFSAFLSSIGGRLNMATTASFPGVRPAGETWNDSPERKPSML</sequence>
<evidence type="ECO:0000313" key="11">
    <source>
        <dbReference type="Proteomes" id="UP000504604"/>
    </source>
</evidence>
<dbReference type="Gene3D" id="3.30.160.60">
    <property type="entry name" value="Classic Zinc Finger"/>
    <property type="match status" value="2"/>
</dbReference>
<dbReference type="SUPFAM" id="SSF57667">
    <property type="entry name" value="beta-beta-alpha zinc fingers"/>
    <property type="match status" value="1"/>
</dbReference>
<organism evidence="11 12">
    <name type="scientific">Sesamum indicum</name>
    <name type="common">Oriental sesame</name>
    <name type="synonym">Sesamum orientale</name>
    <dbReference type="NCBI Taxonomy" id="4182"/>
    <lineage>
        <taxon>Eukaryota</taxon>
        <taxon>Viridiplantae</taxon>
        <taxon>Streptophyta</taxon>
        <taxon>Embryophyta</taxon>
        <taxon>Tracheophyta</taxon>
        <taxon>Spermatophyta</taxon>
        <taxon>Magnoliopsida</taxon>
        <taxon>eudicotyledons</taxon>
        <taxon>Gunneridae</taxon>
        <taxon>Pentapetalae</taxon>
        <taxon>asterids</taxon>
        <taxon>lamiids</taxon>
        <taxon>Lamiales</taxon>
        <taxon>Pedaliaceae</taxon>
        <taxon>Sesamum</taxon>
    </lineage>
</organism>
<dbReference type="InterPro" id="IPR055187">
    <property type="entry name" value="C2CH-3rd_BIRD-IDD"/>
</dbReference>
<keyword evidence="7" id="KW-0804">Transcription</keyword>
<dbReference type="RefSeq" id="XP_011083713.1">
    <property type="nucleotide sequence ID" value="XM_011085411.2"/>
</dbReference>
<dbReference type="PANTHER" id="PTHR10593:SF246">
    <property type="entry name" value="PROTEIN INDETERMINATE-DOMAIN 2-LIKE ISOFORM X1"/>
    <property type="match status" value="1"/>
</dbReference>
<dbReference type="Pfam" id="PF12874">
    <property type="entry name" value="zf-met"/>
    <property type="match status" value="1"/>
</dbReference>
<dbReference type="Proteomes" id="UP000504604">
    <property type="component" value="Linkage group LG7"/>
</dbReference>
<dbReference type="FunFam" id="3.30.160.60:FF:000131">
    <property type="entry name" value="protein indeterminate-domain 5, chloroplastic-like"/>
    <property type="match status" value="1"/>
</dbReference>
<dbReference type="GeneID" id="105166165"/>
<feature type="compositionally biased region" description="Pro residues" evidence="9">
    <location>
        <begin position="227"/>
        <end position="242"/>
    </location>
</feature>
<accession>A0A6I9TR93</accession>
<dbReference type="Pfam" id="PF22995">
    <property type="entry name" value="C2CH-3rd_BIRD-IDD"/>
    <property type="match status" value="1"/>
</dbReference>
<dbReference type="AlphaFoldDB" id="A0A6I9TR93"/>
<keyword evidence="3 8" id="KW-0863">Zinc-finger</keyword>
<keyword evidence="2" id="KW-0677">Repeat</keyword>
<gene>
    <name evidence="12" type="primary">LOC105166165</name>
</gene>
<evidence type="ECO:0000256" key="7">
    <source>
        <dbReference type="ARBA" id="ARBA00023163"/>
    </source>
</evidence>
<feature type="region of interest" description="Disordered" evidence="9">
    <location>
        <begin position="418"/>
        <end position="449"/>
    </location>
</feature>
<evidence type="ECO:0000256" key="2">
    <source>
        <dbReference type="ARBA" id="ARBA00022737"/>
    </source>
</evidence>
<dbReference type="PANTHER" id="PTHR10593">
    <property type="entry name" value="SERINE/THREONINE-PROTEIN KINASE RIO"/>
    <property type="match status" value="1"/>
</dbReference>
<feature type="region of interest" description="Disordered" evidence="9">
    <location>
        <begin position="209"/>
        <end position="248"/>
    </location>
</feature>
<dbReference type="InterPro" id="IPR055185">
    <property type="entry name" value="C2CH-4th_BIRD-IDD"/>
</dbReference>
<dbReference type="GO" id="GO:0003677">
    <property type="term" value="F:DNA binding"/>
    <property type="evidence" value="ECO:0007669"/>
    <property type="project" value="UniProtKB-KW"/>
</dbReference>
<keyword evidence="1" id="KW-0479">Metal-binding</keyword>
<evidence type="ECO:0000256" key="5">
    <source>
        <dbReference type="ARBA" id="ARBA00023015"/>
    </source>
</evidence>
<evidence type="ECO:0000259" key="10">
    <source>
        <dbReference type="PROSITE" id="PS50157"/>
    </source>
</evidence>
<dbReference type="InterPro" id="IPR055186">
    <property type="entry name" value="C2H2-2nd_BIRD-IDD"/>
</dbReference>
<keyword evidence="6" id="KW-0238">DNA-binding</keyword>
<dbReference type="InParanoid" id="A0A6I9TR93"/>
<dbReference type="KEGG" id="sind:105166165"/>
<dbReference type="SMART" id="SM00355">
    <property type="entry name" value="ZnF_C2H2"/>
    <property type="match status" value="3"/>
</dbReference>
<dbReference type="PROSITE" id="PS00028">
    <property type="entry name" value="ZINC_FINGER_C2H2_1"/>
    <property type="match status" value="1"/>
</dbReference>
<dbReference type="InterPro" id="IPR036236">
    <property type="entry name" value="Znf_C2H2_sf"/>
</dbReference>
<reference evidence="12" key="1">
    <citation type="submission" date="2025-08" db="UniProtKB">
        <authorList>
            <consortium name="RefSeq"/>
        </authorList>
    </citation>
    <scope>IDENTIFICATION</scope>
</reference>
<dbReference type="GO" id="GO:0005634">
    <property type="term" value="C:nucleus"/>
    <property type="evidence" value="ECO:0007669"/>
    <property type="project" value="TreeGrafter"/>
</dbReference>
<dbReference type="OrthoDB" id="6354171at2759"/>
<dbReference type="GO" id="GO:0003700">
    <property type="term" value="F:DNA-binding transcription factor activity"/>
    <property type="evidence" value="ECO:0007669"/>
    <property type="project" value="TreeGrafter"/>
</dbReference>
<dbReference type="InterPro" id="IPR031140">
    <property type="entry name" value="IDD1-16"/>
</dbReference>
<keyword evidence="11" id="KW-1185">Reference proteome</keyword>